<accession>A0A150NP72</accession>
<evidence type="ECO:0000313" key="3">
    <source>
        <dbReference type="EMBL" id="PKZ98628.1"/>
    </source>
</evidence>
<dbReference type="EMBL" id="NCVF01000021">
    <property type="protein sequence ID" value="ORO94581.1"/>
    <property type="molecule type" value="Genomic_DNA"/>
</dbReference>
<evidence type="ECO:0000313" key="6">
    <source>
        <dbReference type="Proteomes" id="UP000234902"/>
    </source>
</evidence>
<reference evidence="2" key="3">
    <citation type="submission" date="2017-04" db="EMBL/GenBank/DDBJ databases">
        <authorList>
            <person name="Afonso C.L."/>
            <person name="Miller P.J."/>
            <person name="Scott M.A."/>
            <person name="Spackman E."/>
            <person name="Goraichik I."/>
            <person name="Dimitrov K.M."/>
            <person name="Suarez D.L."/>
            <person name="Swayne D.E."/>
        </authorList>
    </citation>
    <scope>NUCLEOTIDE SEQUENCE</scope>
    <source>
        <strain evidence="2">RH_50275_09</strain>
    </source>
</reference>
<dbReference type="AlphaFoldDB" id="A0A150NP72"/>
<organism evidence="1 4">
    <name type="scientific">Streptococcus mitis</name>
    <dbReference type="NCBI Taxonomy" id="28037"/>
    <lineage>
        <taxon>Bacteria</taxon>
        <taxon>Bacillati</taxon>
        <taxon>Bacillota</taxon>
        <taxon>Bacilli</taxon>
        <taxon>Lactobacillales</taxon>
        <taxon>Streptococcaceae</taxon>
        <taxon>Streptococcus</taxon>
        <taxon>Streptococcus mitis group</taxon>
    </lineage>
</organism>
<evidence type="ECO:0000313" key="2">
    <source>
        <dbReference type="EMBL" id="ORO94581.1"/>
    </source>
</evidence>
<sequence>MAKLTNFYLNKQNEINLPRLAKFFKEKNMLERENRTWVINLAIKELFESLESEIIDFENNN</sequence>
<reference evidence="2 5" key="1">
    <citation type="journal article" date="2016" name="Eur. J. Clin. Microbiol. Infect. Dis.">
        <title>Whole genome sequencing as a tool for phylogenetic analysis of clinical strains of Mitis group streptococci.</title>
        <authorList>
            <person name="Rasmussen L.H."/>
            <person name="Dargis R."/>
            <person name="Hojholt K."/>
            <person name="Christensen J.J."/>
            <person name="Skovgaard O."/>
            <person name="Justesen U.S."/>
            <person name="Rosenvinge F.S."/>
            <person name="Moser C."/>
            <person name="Lukjancenko O."/>
            <person name="Rasmussen S."/>
            <person name="Nielsen X.C."/>
        </authorList>
    </citation>
    <scope>NUCLEOTIDE SEQUENCE [LARGE SCALE GENOMIC DNA]</scope>
    <source>
        <strain evidence="2 5">RH_50275_09</strain>
    </source>
</reference>
<evidence type="ECO:0000313" key="5">
    <source>
        <dbReference type="Proteomes" id="UP000193929"/>
    </source>
</evidence>
<reference evidence="1 4" key="2">
    <citation type="submission" date="2016-01" db="EMBL/GenBank/DDBJ databases">
        <title>Highly variable Streptococcus oralis 1 are common among viridans streptococci isolated from primates.</title>
        <authorList>
            <person name="Denapaite D."/>
            <person name="Rieger M."/>
            <person name="Koendgen S."/>
            <person name="Brueckner R."/>
            <person name="Ochigava I."/>
            <person name="Kappeler P."/>
            <person name="Maetz-Rensing K."/>
            <person name="Leendertz F."/>
        </authorList>
    </citation>
    <scope>NUCLEOTIDE SEQUENCE [LARGE SCALE GENOMIC DNA]</scope>
    <source>
        <strain evidence="1 4">M3-1</strain>
    </source>
</reference>
<evidence type="ECO:0000313" key="4">
    <source>
        <dbReference type="Proteomes" id="UP000075442"/>
    </source>
</evidence>
<dbReference type="Proteomes" id="UP000234902">
    <property type="component" value="Unassembled WGS sequence"/>
</dbReference>
<name>A0A150NP72_STRMT</name>
<dbReference type="Proteomes" id="UP000075442">
    <property type="component" value="Unassembled WGS sequence"/>
</dbReference>
<dbReference type="EMBL" id="PKID01000005">
    <property type="protein sequence ID" value="PKZ98628.1"/>
    <property type="molecule type" value="Genomic_DNA"/>
</dbReference>
<protein>
    <submittedName>
        <fullName evidence="1">Uncharacterized protein</fullName>
    </submittedName>
</protein>
<dbReference type="RefSeq" id="WP_001096738.1">
    <property type="nucleotide sequence ID" value="NZ_CAMHZC010000005.1"/>
</dbReference>
<evidence type="ECO:0000313" key="1">
    <source>
        <dbReference type="EMBL" id="KYF35796.1"/>
    </source>
</evidence>
<dbReference type="Proteomes" id="UP000193929">
    <property type="component" value="Unassembled WGS sequence"/>
</dbReference>
<gene>
    <name evidence="2" type="ORF">B7700_04145</name>
    <name evidence="3" type="ORF">CYK19_05465</name>
    <name evidence="1" type="ORF">SMIM3I_00091</name>
</gene>
<reference evidence="3 6" key="4">
    <citation type="submission" date="2017-12" db="EMBL/GenBank/DDBJ databases">
        <title>Phylogenetic diversity of female urinary microbiome.</title>
        <authorList>
            <person name="Thomas-White K."/>
            <person name="Wolfe A.J."/>
        </authorList>
    </citation>
    <scope>NUCLEOTIDE SEQUENCE [LARGE SCALE GENOMIC DNA]</scope>
    <source>
        <strain evidence="3 6">UMB0079</strain>
    </source>
</reference>
<dbReference type="PATRIC" id="fig|28037.235.peg.1102"/>
<dbReference type="EMBL" id="LROU01000089">
    <property type="protein sequence ID" value="KYF35796.1"/>
    <property type="molecule type" value="Genomic_DNA"/>
</dbReference>
<proteinExistence type="predicted"/>
<comment type="caution">
    <text evidence="1">The sequence shown here is derived from an EMBL/GenBank/DDBJ whole genome shotgun (WGS) entry which is preliminary data.</text>
</comment>